<proteinExistence type="predicted"/>
<dbReference type="Pfam" id="PF24750">
    <property type="entry name" value="b-prop_At3g26010-like"/>
    <property type="match status" value="1"/>
</dbReference>
<dbReference type="FunFam" id="2.120.10.80:FF:000076">
    <property type="entry name" value="F-box/kelch-repeat protein At3g61590 family"/>
    <property type="match status" value="1"/>
</dbReference>
<sequence length="801" mass="91307">MNPFPIPGQYATPPTCFPALPPNPPPSSSFWYSINVRHRLKELQETLTIAKAFYRQMELEMQVKDNEDAKSGPDDPSLHQILKFVQDRGVDIGLEESYSVQAANALISKLRTQLEPFRIVTDNRSPWEEKSAALRLSNKINKSKRNKLWRKKKRNRVREMLEQHQQFDEADKAADEWRIREIAKDIARRKVENMKEIAKIKEKEVKRRLESELELVLIVEKLQELRSIRIQKLKKQGHFIPEEDDEYLERVRAAVEEEELLEIAATYADAAKDGIANVEGSWNPSQGSKPEVGDLNNAEPGKMEVIDQSSDLEAVKATGRDAAVQTLNLVSDGNAHDGTSDSVSNLPLEFYHYYHGSNHDIGTLIEVRKSWDDYIRPGGSRIPGQWVQPPSPANEAIMDGAWDICIVDGSSLKETDEFDSLSNHNNEGNEDSFPVSMDLVLPDDLLERILSFLPVASIFQSGSVCKRWYEIVSSKRFWRNLCHVLPQKPWYFMFTSSDEPCGYAYDPVLKKWYSIDLPCIETSDWSIASSTGLISFMDNDSRSRLYVCNPISKRWRKLEEPTGVKFSDYGALAISVNRSSHCYNLSVVKSKQVPGNFFQWDLSIHLYNSETMAWTTSLTEVLTGWRSGDESVICNGVLYFLLYSTGSRHPDNRHGLIMYDLSSHSSQGLLLRSFIPVPCPLTCGRLMNLKEKLVMVGGIGKQDRPGIIKGIGIWVLHDKQWQEITKMPHKFFQGFGEFDDVFASSGTDDLIYIQSYGGPALLVFDMSHKQWRWSQKGPVTKRFPLQLFSGFCFEPRLEIVP</sequence>
<evidence type="ECO:0000313" key="3">
    <source>
        <dbReference type="EMBL" id="KAK4787929.1"/>
    </source>
</evidence>
<keyword evidence="4" id="KW-1185">Reference proteome</keyword>
<dbReference type="AlphaFoldDB" id="A0AAN7LMU0"/>
<dbReference type="EMBL" id="JAXQNO010000012">
    <property type="protein sequence ID" value="KAK4787929.1"/>
    <property type="molecule type" value="Genomic_DNA"/>
</dbReference>
<dbReference type="InterPro" id="IPR052831">
    <property type="entry name" value="Apoptosis_promoter"/>
</dbReference>
<name>A0AAN7LMU0_TRANT</name>
<dbReference type="SUPFAM" id="SSF81383">
    <property type="entry name" value="F-box domain"/>
    <property type="match status" value="1"/>
</dbReference>
<dbReference type="Pfam" id="PF12937">
    <property type="entry name" value="F-box-like"/>
    <property type="match status" value="1"/>
</dbReference>
<dbReference type="Pfam" id="PF16021">
    <property type="entry name" value="PDCD7"/>
    <property type="match status" value="1"/>
</dbReference>
<gene>
    <name evidence="3" type="ORF">SAY86_011762</name>
</gene>
<dbReference type="PANTHER" id="PTHR48190">
    <property type="entry name" value="PROGRAMMED CELL DEATH PROTEIN 7"/>
    <property type="match status" value="1"/>
</dbReference>
<comment type="caution">
    <text evidence="3">The sequence shown here is derived from an EMBL/GenBank/DDBJ whole genome shotgun (WGS) entry which is preliminary data.</text>
</comment>
<dbReference type="InterPro" id="IPR031974">
    <property type="entry name" value="PDCD7"/>
</dbReference>
<dbReference type="InterPro" id="IPR001810">
    <property type="entry name" value="F-box_dom"/>
</dbReference>
<dbReference type="SMART" id="SM00256">
    <property type="entry name" value="FBOX"/>
    <property type="match status" value="1"/>
</dbReference>
<evidence type="ECO:0000259" key="2">
    <source>
        <dbReference type="PROSITE" id="PS50181"/>
    </source>
</evidence>
<dbReference type="PROSITE" id="PS50181">
    <property type="entry name" value="FBOX"/>
    <property type="match status" value="1"/>
</dbReference>
<evidence type="ECO:0000313" key="4">
    <source>
        <dbReference type="Proteomes" id="UP001346149"/>
    </source>
</evidence>
<organism evidence="3 4">
    <name type="scientific">Trapa natans</name>
    <name type="common">Water chestnut</name>
    <dbReference type="NCBI Taxonomy" id="22666"/>
    <lineage>
        <taxon>Eukaryota</taxon>
        <taxon>Viridiplantae</taxon>
        <taxon>Streptophyta</taxon>
        <taxon>Embryophyta</taxon>
        <taxon>Tracheophyta</taxon>
        <taxon>Spermatophyta</taxon>
        <taxon>Magnoliopsida</taxon>
        <taxon>eudicotyledons</taxon>
        <taxon>Gunneridae</taxon>
        <taxon>Pentapetalae</taxon>
        <taxon>rosids</taxon>
        <taxon>malvids</taxon>
        <taxon>Myrtales</taxon>
        <taxon>Lythraceae</taxon>
        <taxon>Trapa</taxon>
    </lineage>
</organism>
<dbReference type="Gene3D" id="1.20.1280.50">
    <property type="match status" value="1"/>
</dbReference>
<feature type="domain" description="F-box" evidence="2">
    <location>
        <begin position="435"/>
        <end position="481"/>
    </location>
</feature>
<dbReference type="InterPro" id="IPR056592">
    <property type="entry name" value="Beta-prop_At3g26010-like"/>
</dbReference>
<dbReference type="GO" id="GO:0005689">
    <property type="term" value="C:U12-type spliceosomal complex"/>
    <property type="evidence" value="ECO:0007669"/>
    <property type="project" value="TreeGrafter"/>
</dbReference>
<dbReference type="CDD" id="cd22157">
    <property type="entry name" value="F-box_AtFBW1-like"/>
    <property type="match status" value="1"/>
</dbReference>
<dbReference type="FunFam" id="1.20.1280.50:FF:000030">
    <property type="entry name" value="F-box/kelch-repeat protein At3g61590"/>
    <property type="match status" value="1"/>
</dbReference>
<reference evidence="3 4" key="1">
    <citation type="journal article" date="2023" name="Hortic Res">
        <title>Pangenome of water caltrop reveals structural variations and asymmetric subgenome divergence after allopolyploidization.</title>
        <authorList>
            <person name="Zhang X."/>
            <person name="Chen Y."/>
            <person name="Wang L."/>
            <person name="Yuan Y."/>
            <person name="Fang M."/>
            <person name="Shi L."/>
            <person name="Lu R."/>
            <person name="Comes H.P."/>
            <person name="Ma Y."/>
            <person name="Chen Y."/>
            <person name="Huang G."/>
            <person name="Zhou Y."/>
            <person name="Zheng Z."/>
            <person name="Qiu Y."/>
        </authorList>
    </citation>
    <scope>NUCLEOTIDE SEQUENCE [LARGE SCALE GENOMIC DNA]</scope>
    <source>
        <strain evidence="3">F231</strain>
    </source>
</reference>
<dbReference type="Gene3D" id="2.120.10.80">
    <property type="entry name" value="Kelch-type beta propeller"/>
    <property type="match status" value="1"/>
</dbReference>
<dbReference type="InterPro" id="IPR036047">
    <property type="entry name" value="F-box-like_dom_sf"/>
</dbReference>
<accession>A0AAN7LMU0</accession>
<dbReference type="InterPro" id="IPR015915">
    <property type="entry name" value="Kelch-typ_b-propeller"/>
</dbReference>
<evidence type="ECO:0000256" key="1">
    <source>
        <dbReference type="SAM" id="MobiDB-lite"/>
    </source>
</evidence>
<dbReference type="PANTHER" id="PTHR48190:SF2">
    <property type="entry name" value="PROGRAMMED CELL DEATH PROTEIN 7"/>
    <property type="match status" value="1"/>
</dbReference>
<feature type="region of interest" description="Disordered" evidence="1">
    <location>
        <begin position="278"/>
        <end position="299"/>
    </location>
</feature>
<protein>
    <recommendedName>
        <fullName evidence="2">F-box domain-containing protein</fullName>
    </recommendedName>
</protein>
<dbReference type="Proteomes" id="UP001346149">
    <property type="component" value="Unassembled WGS sequence"/>
</dbReference>
<dbReference type="SUPFAM" id="SSF117281">
    <property type="entry name" value="Kelch motif"/>
    <property type="match status" value="1"/>
</dbReference>